<dbReference type="SMART" id="SM00028">
    <property type="entry name" value="TPR"/>
    <property type="match status" value="3"/>
</dbReference>
<feature type="domain" description="F-box" evidence="3">
    <location>
        <begin position="127"/>
        <end position="174"/>
    </location>
</feature>
<dbReference type="Gene3D" id="1.20.1280.50">
    <property type="match status" value="1"/>
</dbReference>
<dbReference type="Gene3D" id="1.25.40.10">
    <property type="entry name" value="Tetratricopeptide repeat domain"/>
    <property type="match status" value="1"/>
</dbReference>
<dbReference type="SUPFAM" id="SSF48452">
    <property type="entry name" value="TPR-like"/>
    <property type="match status" value="1"/>
</dbReference>
<dbReference type="GO" id="GO:0051879">
    <property type="term" value="F:Hsp90 protein binding"/>
    <property type="evidence" value="ECO:0007669"/>
    <property type="project" value="TreeGrafter"/>
</dbReference>
<evidence type="ECO:0000259" key="3">
    <source>
        <dbReference type="PROSITE" id="PS50181"/>
    </source>
</evidence>
<sequence>MSATELQNQGRQAYKRGDFVKALEYFNRALGRQQTVALYDNRAATYEKLNDFQKALQDAKGAIRAGDVDPTGYLRAGRILVKMEKSKAALDIYAYGLRHVKHVGQGYEQLEKCHDDLLAKFAPTNSVDPLTVLPRELAISVLEYCTFRQRIAICRVSKGWQKFIRSEPNLWSHLDLGAVRTKKVKTSFVSVAINTAKKKLTAATLSNLFDFDKVLHALLRHCPLEVLTLAQTGMQGRNLLDVLQKVKDRLVLKELRILPGTEISQTTLRETATACQRTLEVLYCSHLKNMSFTNQWNTLAFPKLKSLSITADQIGDLTLGLPKFLTNTPNLTSLTLINLDRYHHETIGGVIRLDLRDTGLEHINFQLCLLGADCIQLPPTTKTLRLVSAGAAHASFFSDPPEPNSLQLQDLPLLEEAHFNLPATPYDRILSQFETRLPTDHAVSGSPPLSNLRSLSLQRARIADIPSYAIPTRLQSLQSLALRDMLDLPDQRIVQIVKELPMLRSLDVSGSQITGAGVGDLLKLGQLTEMVLNDCHKIGHRDAVDRAKKAGVKVECKMSDGVGGGKKVRY</sequence>
<keyword evidence="4" id="KW-0346">Stress response</keyword>
<dbReference type="SUPFAM" id="SSF81383">
    <property type="entry name" value="F-box domain"/>
    <property type="match status" value="1"/>
</dbReference>
<dbReference type="PANTHER" id="PTHR22904">
    <property type="entry name" value="TPR REPEAT CONTAINING PROTEIN"/>
    <property type="match status" value="1"/>
</dbReference>
<dbReference type="SUPFAM" id="SSF52047">
    <property type="entry name" value="RNI-like"/>
    <property type="match status" value="1"/>
</dbReference>
<keyword evidence="1" id="KW-0677">Repeat</keyword>
<dbReference type="Gene3D" id="3.80.10.10">
    <property type="entry name" value="Ribonuclease Inhibitor"/>
    <property type="match status" value="1"/>
</dbReference>
<proteinExistence type="predicted"/>
<accession>A0A9Q9AZ26</accession>
<dbReference type="PROSITE" id="PS50181">
    <property type="entry name" value="FBOX"/>
    <property type="match status" value="1"/>
</dbReference>
<organism evidence="4 5">
    <name type="scientific">Septoria linicola</name>
    <dbReference type="NCBI Taxonomy" id="215465"/>
    <lineage>
        <taxon>Eukaryota</taxon>
        <taxon>Fungi</taxon>
        <taxon>Dikarya</taxon>
        <taxon>Ascomycota</taxon>
        <taxon>Pezizomycotina</taxon>
        <taxon>Dothideomycetes</taxon>
        <taxon>Dothideomycetidae</taxon>
        <taxon>Mycosphaerellales</taxon>
        <taxon>Mycosphaerellaceae</taxon>
        <taxon>Septoria</taxon>
    </lineage>
</organism>
<gene>
    <name evidence="4" type="ORF">Slin15195_G113430</name>
</gene>
<protein>
    <submittedName>
        <fullName evidence="4">Heat shock protein Sti1</fullName>
    </submittedName>
</protein>
<dbReference type="AlphaFoldDB" id="A0A9Q9AZ26"/>
<keyword evidence="5" id="KW-1185">Reference proteome</keyword>
<dbReference type="Pfam" id="PF12937">
    <property type="entry name" value="F-box-like"/>
    <property type="match status" value="1"/>
</dbReference>
<dbReference type="InterPro" id="IPR019734">
    <property type="entry name" value="TPR_rpt"/>
</dbReference>
<dbReference type="Proteomes" id="UP001056384">
    <property type="component" value="Chromosome 10"/>
</dbReference>
<reference evidence="4" key="1">
    <citation type="submission" date="2022-06" db="EMBL/GenBank/DDBJ databases">
        <title>Complete genome sequences of two strains of the flax pathogen Septoria linicola.</title>
        <authorList>
            <person name="Lapalu N."/>
            <person name="Simon A."/>
            <person name="Demenou B."/>
            <person name="Paumier D."/>
            <person name="Guillot M.-P."/>
            <person name="Gout L."/>
            <person name="Valade R."/>
        </authorList>
    </citation>
    <scope>NUCLEOTIDE SEQUENCE</scope>
    <source>
        <strain evidence="4">SE15195</strain>
    </source>
</reference>
<dbReference type="InterPro" id="IPR011990">
    <property type="entry name" value="TPR-like_helical_dom_sf"/>
</dbReference>
<evidence type="ECO:0000256" key="1">
    <source>
        <dbReference type="ARBA" id="ARBA00022737"/>
    </source>
</evidence>
<evidence type="ECO:0000313" key="5">
    <source>
        <dbReference type="Proteomes" id="UP001056384"/>
    </source>
</evidence>
<name>A0A9Q9AZ26_9PEZI</name>
<dbReference type="InterPro" id="IPR032675">
    <property type="entry name" value="LRR_dom_sf"/>
</dbReference>
<keyword evidence="2" id="KW-0802">TPR repeat</keyword>
<evidence type="ECO:0000313" key="4">
    <source>
        <dbReference type="EMBL" id="USW58024.1"/>
    </source>
</evidence>
<dbReference type="EMBL" id="CP099427">
    <property type="protein sequence ID" value="USW58024.1"/>
    <property type="molecule type" value="Genomic_DNA"/>
</dbReference>
<dbReference type="SMART" id="SM00256">
    <property type="entry name" value="FBOX"/>
    <property type="match status" value="1"/>
</dbReference>
<evidence type="ECO:0000256" key="2">
    <source>
        <dbReference type="ARBA" id="ARBA00022803"/>
    </source>
</evidence>
<dbReference type="PANTHER" id="PTHR22904:SF523">
    <property type="entry name" value="STRESS-INDUCED-PHOSPHOPROTEIN 1"/>
    <property type="match status" value="1"/>
</dbReference>
<dbReference type="InterPro" id="IPR036047">
    <property type="entry name" value="F-box-like_dom_sf"/>
</dbReference>
<dbReference type="InterPro" id="IPR001810">
    <property type="entry name" value="F-box_dom"/>
</dbReference>